<dbReference type="SUPFAM" id="SSF54211">
    <property type="entry name" value="Ribosomal protein S5 domain 2-like"/>
    <property type="match status" value="1"/>
</dbReference>
<gene>
    <name evidence="6" type="ORF">A2153_04295</name>
</gene>
<keyword evidence="1" id="KW-0819">tRNA processing</keyword>
<name>A0A1F5YKW8_9BACT</name>
<evidence type="ECO:0000256" key="3">
    <source>
        <dbReference type="ARBA" id="ARBA00022759"/>
    </source>
</evidence>
<keyword evidence="3" id="KW-0255">Endonuclease</keyword>
<dbReference type="GO" id="GO:0008033">
    <property type="term" value="P:tRNA processing"/>
    <property type="evidence" value="ECO:0007669"/>
    <property type="project" value="UniProtKB-KW"/>
</dbReference>
<dbReference type="EMBL" id="MFJB01000011">
    <property type="protein sequence ID" value="OGG00811.1"/>
    <property type="molecule type" value="Genomic_DNA"/>
</dbReference>
<proteinExistence type="predicted"/>
<evidence type="ECO:0000313" key="7">
    <source>
        <dbReference type="Proteomes" id="UP000177396"/>
    </source>
</evidence>
<sequence length="110" mass="12990">MLPKERRVKIADFNKNPKSPIKKYSTNFSLFKKGGNKKGWKFAINIPFQTDKRASRRNYSRRITEKVIREEYNNLNGGGEALIRIKKNIDQENKELMEAELRKILNNEFS</sequence>
<keyword evidence="4" id="KW-0378">Hydrolase</keyword>
<protein>
    <submittedName>
        <fullName evidence="6">Uncharacterized protein</fullName>
    </submittedName>
</protein>
<dbReference type="GO" id="GO:0004526">
    <property type="term" value="F:ribonuclease P activity"/>
    <property type="evidence" value="ECO:0007669"/>
    <property type="project" value="InterPro"/>
</dbReference>
<dbReference type="InterPro" id="IPR000100">
    <property type="entry name" value="RNase_P"/>
</dbReference>
<accession>A0A1F5YKW8</accession>
<dbReference type="GO" id="GO:0000049">
    <property type="term" value="F:tRNA binding"/>
    <property type="evidence" value="ECO:0007669"/>
    <property type="project" value="InterPro"/>
</dbReference>
<evidence type="ECO:0000256" key="4">
    <source>
        <dbReference type="ARBA" id="ARBA00022801"/>
    </source>
</evidence>
<evidence type="ECO:0000256" key="5">
    <source>
        <dbReference type="ARBA" id="ARBA00022884"/>
    </source>
</evidence>
<dbReference type="Proteomes" id="UP000177396">
    <property type="component" value="Unassembled WGS sequence"/>
</dbReference>
<keyword evidence="5" id="KW-0694">RNA-binding</keyword>
<dbReference type="Gene3D" id="3.30.230.10">
    <property type="match status" value="1"/>
</dbReference>
<evidence type="ECO:0000256" key="2">
    <source>
        <dbReference type="ARBA" id="ARBA00022722"/>
    </source>
</evidence>
<comment type="caution">
    <text evidence="6">The sequence shown here is derived from an EMBL/GenBank/DDBJ whole genome shotgun (WGS) entry which is preliminary data.</text>
</comment>
<dbReference type="AlphaFoldDB" id="A0A1F5YKW8"/>
<reference evidence="6 7" key="1">
    <citation type="journal article" date="2016" name="Nat. Commun.">
        <title>Thousands of microbial genomes shed light on interconnected biogeochemical processes in an aquifer system.</title>
        <authorList>
            <person name="Anantharaman K."/>
            <person name="Brown C.T."/>
            <person name="Hug L.A."/>
            <person name="Sharon I."/>
            <person name="Castelle C.J."/>
            <person name="Probst A.J."/>
            <person name="Thomas B.C."/>
            <person name="Singh A."/>
            <person name="Wilkins M.J."/>
            <person name="Karaoz U."/>
            <person name="Brodie E.L."/>
            <person name="Williams K.H."/>
            <person name="Hubbard S.S."/>
            <person name="Banfield J.F."/>
        </authorList>
    </citation>
    <scope>NUCLEOTIDE SEQUENCE [LARGE SCALE GENOMIC DNA]</scope>
</reference>
<keyword evidence="2" id="KW-0540">Nuclease</keyword>
<dbReference type="InterPro" id="IPR020568">
    <property type="entry name" value="Ribosomal_Su5_D2-typ_SF"/>
</dbReference>
<dbReference type="InterPro" id="IPR014721">
    <property type="entry name" value="Ribsml_uS5_D2-typ_fold_subgr"/>
</dbReference>
<organism evidence="6 7">
    <name type="scientific">Candidatus Gottesmanbacteria bacterium RBG_16_38_7b</name>
    <dbReference type="NCBI Taxonomy" id="1798372"/>
    <lineage>
        <taxon>Bacteria</taxon>
        <taxon>Candidatus Gottesmaniibacteriota</taxon>
    </lineage>
</organism>
<evidence type="ECO:0000256" key="1">
    <source>
        <dbReference type="ARBA" id="ARBA00022694"/>
    </source>
</evidence>
<dbReference type="Pfam" id="PF00825">
    <property type="entry name" value="Ribonuclease_P"/>
    <property type="match status" value="1"/>
</dbReference>
<evidence type="ECO:0000313" key="6">
    <source>
        <dbReference type="EMBL" id="OGG00811.1"/>
    </source>
</evidence>